<feature type="domain" description="Chaperone DnaJ C-terminal" evidence="2">
    <location>
        <begin position="135"/>
        <end position="318"/>
    </location>
</feature>
<sequence>MSVPAKKPRHDMKVCRKHCEAKKLPFTESLYDRLDLHKEASLEAIIKESSLIAEKKTLLEEKQQYATVANLLAEPSRRAIYDTTKSTHYHPIAQTPGGTHHAPGMHKTARMLIGDEQLNKMRDIWSLKPKAKDVTHSLKCSLEDFYNGKNVKLKIQRNQACPTCNGRRQIAVNQLCGACSGKGTIRTPNELQFQLPVGCRNGYRKRLKGEGDCPANQIPSDIYLSCEQKKHEIYTRIGNDLMASIHISFGEHLAGCYKYLQHLKEANVSESKTKKYQMLKVKIPPFHKKLVLPGKGLPFYDQPTQFGNLFLEIIVEIPKKFTPEQRALLEKLLPDDDDVTDITENVHEETIEMHPLKPFKKLGKDKIDNSRDDQDQVTDGIEKCPIS</sequence>
<dbReference type="Gene3D" id="2.60.260.20">
    <property type="entry name" value="Urease metallochaperone UreE, N-terminal domain"/>
    <property type="match status" value="2"/>
</dbReference>
<dbReference type="AlphaFoldDB" id="E4WRQ7"/>
<dbReference type="InParanoid" id="E4WRQ7"/>
<gene>
    <name evidence="3" type="ORF">GSOID_T00000434001</name>
</gene>
<evidence type="ECO:0000313" key="4">
    <source>
        <dbReference type="Proteomes" id="UP000001307"/>
    </source>
</evidence>
<dbReference type="GO" id="GO:0051082">
    <property type="term" value="F:unfolded protein binding"/>
    <property type="evidence" value="ECO:0007669"/>
    <property type="project" value="InterPro"/>
</dbReference>
<evidence type="ECO:0000313" key="3">
    <source>
        <dbReference type="EMBL" id="CBY20439.1"/>
    </source>
</evidence>
<keyword evidence="4" id="KW-1185">Reference proteome</keyword>
<dbReference type="CDD" id="cd10747">
    <property type="entry name" value="DnaJ_C"/>
    <property type="match status" value="1"/>
</dbReference>
<evidence type="ECO:0000259" key="2">
    <source>
        <dbReference type="Pfam" id="PF01556"/>
    </source>
</evidence>
<proteinExistence type="predicted"/>
<dbReference type="EMBL" id="FN653015">
    <property type="protein sequence ID" value="CBY20439.1"/>
    <property type="molecule type" value="Genomic_DNA"/>
</dbReference>
<feature type="region of interest" description="Disordered" evidence="1">
    <location>
        <begin position="362"/>
        <end position="387"/>
    </location>
</feature>
<protein>
    <recommendedName>
        <fullName evidence="2">Chaperone DnaJ C-terminal domain-containing protein</fullName>
    </recommendedName>
</protein>
<dbReference type="InterPro" id="IPR044713">
    <property type="entry name" value="DNJA1/2-like"/>
</dbReference>
<dbReference type="Proteomes" id="UP000001307">
    <property type="component" value="Unassembled WGS sequence"/>
</dbReference>
<accession>E4WRQ7</accession>
<feature type="compositionally biased region" description="Basic and acidic residues" evidence="1">
    <location>
        <begin position="362"/>
        <end position="374"/>
    </location>
</feature>
<dbReference type="GO" id="GO:0030544">
    <property type="term" value="F:Hsp70 protein binding"/>
    <property type="evidence" value="ECO:0007669"/>
    <property type="project" value="InterPro"/>
</dbReference>
<reference evidence="3" key="1">
    <citation type="journal article" date="2010" name="Science">
        <title>Plasticity of animal genome architecture unmasked by rapid evolution of a pelagic tunicate.</title>
        <authorList>
            <person name="Denoeud F."/>
            <person name="Henriet S."/>
            <person name="Mungpakdee S."/>
            <person name="Aury J.M."/>
            <person name="Da Silva C."/>
            <person name="Brinkmann H."/>
            <person name="Mikhaleva J."/>
            <person name="Olsen L.C."/>
            <person name="Jubin C."/>
            <person name="Canestro C."/>
            <person name="Bouquet J.M."/>
            <person name="Danks G."/>
            <person name="Poulain J."/>
            <person name="Campsteijn C."/>
            <person name="Adamski M."/>
            <person name="Cross I."/>
            <person name="Yadetie F."/>
            <person name="Muffato M."/>
            <person name="Louis A."/>
            <person name="Butcher S."/>
            <person name="Tsagkogeorga G."/>
            <person name="Konrad A."/>
            <person name="Singh S."/>
            <person name="Jensen M.F."/>
            <person name="Cong E.H."/>
            <person name="Eikeseth-Otteraa H."/>
            <person name="Noel B."/>
            <person name="Anthouard V."/>
            <person name="Porcel B.M."/>
            <person name="Kachouri-Lafond R."/>
            <person name="Nishino A."/>
            <person name="Ugolini M."/>
            <person name="Chourrout P."/>
            <person name="Nishida H."/>
            <person name="Aasland R."/>
            <person name="Huzurbazar S."/>
            <person name="Westhof E."/>
            <person name="Delsuc F."/>
            <person name="Lehrach H."/>
            <person name="Reinhardt R."/>
            <person name="Weissenbach J."/>
            <person name="Roy S.W."/>
            <person name="Artiguenave F."/>
            <person name="Postlethwait J.H."/>
            <person name="Manak J.R."/>
            <person name="Thompson E.M."/>
            <person name="Jaillon O."/>
            <person name="Du Pasquier L."/>
            <person name="Boudinot P."/>
            <person name="Liberles D.A."/>
            <person name="Volff J.N."/>
            <person name="Philippe H."/>
            <person name="Lenhard B."/>
            <person name="Roest Crollius H."/>
            <person name="Wincker P."/>
            <person name="Chourrout D."/>
        </authorList>
    </citation>
    <scope>NUCLEOTIDE SEQUENCE [LARGE SCALE GENOMIC DNA]</scope>
</reference>
<dbReference type="SUPFAM" id="SSF49493">
    <property type="entry name" value="HSP40/DnaJ peptide-binding domain"/>
    <property type="match status" value="2"/>
</dbReference>
<dbReference type="InterPro" id="IPR008971">
    <property type="entry name" value="HSP40/DnaJ_pept-bd"/>
</dbReference>
<name>E4WRQ7_OIKDI</name>
<dbReference type="GO" id="GO:0006457">
    <property type="term" value="P:protein folding"/>
    <property type="evidence" value="ECO:0007669"/>
    <property type="project" value="InterPro"/>
</dbReference>
<dbReference type="InterPro" id="IPR002939">
    <property type="entry name" value="DnaJ_C"/>
</dbReference>
<dbReference type="PANTHER" id="PTHR43888">
    <property type="entry name" value="DNAJ-LIKE-2, ISOFORM A-RELATED"/>
    <property type="match status" value="1"/>
</dbReference>
<evidence type="ECO:0000256" key="1">
    <source>
        <dbReference type="SAM" id="MobiDB-lite"/>
    </source>
</evidence>
<dbReference type="OrthoDB" id="66964at2759"/>
<organism evidence="3">
    <name type="scientific">Oikopleura dioica</name>
    <name type="common">Tunicate</name>
    <dbReference type="NCBI Taxonomy" id="34765"/>
    <lineage>
        <taxon>Eukaryota</taxon>
        <taxon>Metazoa</taxon>
        <taxon>Chordata</taxon>
        <taxon>Tunicata</taxon>
        <taxon>Appendicularia</taxon>
        <taxon>Copelata</taxon>
        <taxon>Oikopleuridae</taxon>
        <taxon>Oikopleura</taxon>
    </lineage>
</organism>
<dbReference type="Pfam" id="PF01556">
    <property type="entry name" value="DnaJ_C"/>
    <property type="match status" value="1"/>
</dbReference>